<proteinExistence type="predicted"/>
<accession>A0A7S3BQ24</accession>
<gene>
    <name evidence="1" type="ORF">HERI1096_LOCUS34092</name>
</gene>
<reference evidence="1" key="1">
    <citation type="submission" date="2021-01" db="EMBL/GenBank/DDBJ databases">
        <authorList>
            <person name="Corre E."/>
            <person name="Pelletier E."/>
            <person name="Niang G."/>
            <person name="Scheremetjew M."/>
            <person name="Finn R."/>
            <person name="Kale V."/>
            <person name="Holt S."/>
            <person name="Cochrane G."/>
            <person name="Meng A."/>
            <person name="Brown T."/>
            <person name="Cohen L."/>
        </authorList>
    </citation>
    <scope>NUCLEOTIDE SEQUENCE</scope>
    <source>
        <strain evidence="1">CCMP281</strain>
    </source>
</reference>
<name>A0A7S3BQ24_9EUKA</name>
<dbReference type="AlphaFoldDB" id="A0A7S3BQ24"/>
<sequence length="130" mass="14639">MWAHHLAAIAVDADLNRTGSAVSVWHGLIRIGFATLEQVHRAPVFNGIWPLQPMLTKLASWWDQEKEDLAQHVRGVSFVRHAEKDETYSHPMYWASDGIHPNDLGYRIWGEHIGLSILKEVLLPKAQGGA</sequence>
<evidence type="ECO:0008006" key="2">
    <source>
        <dbReference type="Google" id="ProtNLM"/>
    </source>
</evidence>
<dbReference type="InterPro" id="IPR036514">
    <property type="entry name" value="SGNH_hydro_sf"/>
</dbReference>
<dbReference type="Gene3D" id="3.40.50.1110">
    <property type="entry name" value="SGNH hydrolase"/>
    <property type="match status" value="1"/>
</dbReference>
<protein>
    <recommendedName>
        <fullName evidence="2">SGNH hydrolase-type esterase domain-containing protein</fullName>
    </recommendedName>
</protein>
<dbReference type="SUPFAM" id="SSF52266">
    <property type="entry name" value="SGNH hydrolase"/>
    <property type="match status" value="1"/>
</dbReference>
<evidence type="ECO:0000313" key="1">
    <source>
        <dbReference type="EMBL" id="CAE0141977.1"/>
    </source>
</evidence>
<dbReference type="EMBL" id="HBHX01061687">
    <property type="protein sequence ID" value="CAE0141977.1"/>
    <property type="molecule type" value="Transcribed_RNA"/>
</dbReference>
<organism evidence="1">
    <name type="scientific">Haptolina ericina</name>
    <dbReference type="NCBI Taxonomy" id="156174"/>
    <lineage>
        <taxon>Eukaryota</taxon>
        <taxon>Haptista</taxon>
        <taxon>Haptophyta</taxon>
        <taxon>Prymnesiophyceae</taxon>
        <taxon>Prymnesiales</taxon>
        <taxon>Prymnesiaceae</taxon>
        <taxon>Haptolina</taxon>
    </lineage>
</organism>